<name>A0A0A0EHC6_9RHOB</name>
<protein>
    <submittedName>
        <fullName evidence="2">Serine/threonine protein phosphatase</fullName>
    </submittedName>
</protein>
<dbReference type="PANTHER" id="PTHR42850:SF4">
    <property type="entry name" value="ZINC-DEPENDENT ENDOPOLYPHOSPHATASE"/>
    <property type="match status" value="1"/>
</dbReference>
<evidence type="ECO:0000313" key="3">
    <source>
        <dbReference type="Proteomes" id="UP000030004"/>
    </source>
</evidence>
<comment type="caution">
    <text evidence="2">The sequence shown here is derived from an EMBL/GenBank/DDBJ whole genome shotgun (WGS) entry which is preliminary data.</text>
</comment>
<dbReference type="InterPro" id="IPR004843">
    <property type="entry name" value="Calcineurin-like_PHP"/>
</dbReference>
<feature type="domain" description="Calcineurin-like phosphoesterase" evidence="1">
    <location>
        <begin position="1"/>
        <end position="196"/>
    </location>
</feature>
<proteinExistence type="predicted"/>
<organism evidence="2 3">
    <name type="scientific">Pseudooceanicola atlanticus</name>
    <dbReference type="NCBI Taxonomy" id="1461694"/>
    <lineage>
        <taxon>Bacteria</taxon>
        <taxon>Pseudomonadati</taxon>
        <taxon>Pseudomonadota</taxon>
        <taxon>Alphaproteobacteria</taxon>
        <taxon>Rhodobacterales</taxon>
        <taxon>Paracoccaceae</taxon>
        <taxon>Pseudooceanicola</taxon>
    </lineage>
</organism>
<reference evidence="2 3" key="1">
    <citation type="journal article" date="2015" name="Antonie Van Leeuwenhoek">
        <title>Pseudooceanicola atlanticus gen. nov. sp. nov., isolated from surface seawater of the Atlantic Ocean and reclassification of Oceanicola batsensis, Oceanicola marinus, Oceanicola nitratireducens, Oceanicola nanhaiensis, Oceanicola antarcticus and Oceanicola flagellatus, as Pseudooceanicola batsensis comb. nov., Pseudooceanicola marinus comb. nov., Pseudooceanicola nitratireducens comb. nov., Pseudooceanicola nanhaiensis comb. nov., Pseudooceanicola antarcticus comb. nov., and Pseudooceanicola flagellatus comb. nov.</title>
        <authorList>
            <person name="Lai Q."/>
            <person name="Li G."/>
            <person name="Liu X."/>
            <person name="Du Y."/>
            <person name="Sun F."/>
            <person name="Shao Z."/>
        </authorList>
    </citation>
    <scope>NUCLEOTIDE SEQUENCE [LARGE SCALE GENOMIC DNA]</scope>
    <source>
        <strain evidence="2 3">22II-s11g</strain>
    </source>
</reference>
<evidence type="ECO:0000259" key="1">
    <source>
        <dbReference type="Pfam" id="PF00149"/>
    </source>
</evidence>
<evidence type="ECO:0000313" key="2">
    <source>
        <dbReference type="EMBL" id="KGM49720.1"/>
    </source>
</evidence>
<dbReference type="CDD" id="cd00144">
    <property type="entry name" value="MPP_PPP_family"/>
    <property type="match status" value="1"/>
</dbReference>
<dbReference type="SUPFAM" id="SSF56300">
    <property type="entry name" value="Metallo-dependent phosphatases"/>
    <property type="match status" value="1"/>
</dbReference>
<dbReference type="Gene3D" id="3.60.21.10">
    <property type="match status" value="1"/>
</dbReference>
<dbReference type="GO" id="GO:0005737">
    <property type="term" value="C:cytoplasm"/>
    <property type="evidence" value="ECO:0007669"/>
    <property type="project" value="TreeGrafter"/>
</dbReference>
<dbReference type="STRING" id="1461694.ATO9_06820"/>
<keyword evidence="3" id="KW-1185">Reference proteome</keyword>
<dbReference type="InterPro" id="IPR050126">
    <property type="entry name" value="Ap4A_hydrolase"/>
</dbReference>
<sequence>MTLYVIGDIHGQDAMLDTALDRIERDGVPGAEVIFLGDYVDRGPDSRAVLDCLTTGLSEGRNWTCLRGNHDHMFHAFLENGALADDNIKSGLLWTHYRLGGLDTLRSYGIDADEYSDPEDLHRQAKEAVPAAHRDFLAGLPLFAERGDVLCVHAGIRPGVALPEQVIDDLIWIRDPFLETKDPHPWLVVHGHTAIKRPTHYGNRINMDAGAGYDRPLKVGVIEGDAVFLLEDKGRVALPVTPGARRR</sequence>
<dbReference type="eggNOG" id="COG0639">
    <property type="taxonomic scope" value="Bacteria"/>
</dbReference>
<dbReference type="AlphaFoldDB" id="A0A0A0EHC6"/>
<gene>
    <name evidence="2" type="ORF">ATO9_06820</name>
</gene>
<dbReference type="Proteomes" id="UP000030004">
    <property type="component" value="Unassembled WGS sequence"/>
</dbReference>
<dbReference type="InterPro" id="IPR029052">
    <property type="entry name" value="Metallo-depent_PP-like"/>
</dbReference>
<dbReference type="GO" id="GO:0016791">
    <property type="term" value="F:phosphatase activity"/>
    <property type="evidence" value="ECO:0007669"/>
    <property type="project" value="TreeGrafter"/>
</dbReference>
<dbReference type="RefSeq" id="WP_043747048.1">
    <property type="nucleotide sequence ID" value="NZ_AQQX01000002.1"/>
</dbReference>
<accession>A0A0A0EHC6</accession>
<dbReference type="Pfam" id="PF00149">
    <property type="entry name" value="Metallophos"/>
    <property type="match status" value="1"/>
</dbReference>
<dbReference type="EMBL" id="AQQX01000002">
    <property type="protein sequence ID" value="KGM49720.1"/>
    <property type="molecule type" value="Genomic_DNA"/>
</dbReference>
<dbReference type="OrthoDB" id="9807890at2"/>
<dbReference type="GO" id="GO:0008803">
    <property type="term" value="F:bis(5'-nucleosyl)-tetraphosphatase (symmetrical) activity"/>
    <property type="evidence" value="ECO:0007669"/>
    <property type="project" value="TreeGrafter"/>
</dbReference>
<dbReference type="GO" id="GO:0110154">
    <property type="term" value="P:RNA decapping"/>
    <property type="evidence" value="ECO:0007669"/>
    <property type="project" value="TreeGrafter"/>
</dbReference>
<dbReference type="PANTHER" id="PTHR42850">
    <property type="entry name" value="METALLOPHOSPHOESTERASE"/>
    <property type="match status" value="1"/>
</dbReference>